<dbReference type="SUPFAM" id="SSF57667">
    <property type="entry name" value="beta-beta-alpha zinc fingers"/>
    <property type="match status" value="8"/>
</dbReference>
<evidence type="ECO:0000256" key="6">
    <source>
        <dbReference type="ARBA" id="ARBA00023242"/>
    </source>
</evidence>
<accession>A0AAN9B510</accession>
<feature type="domain" description="C2H2-type" evidence="9">
    <location>
        <begin position="1072"/>
        <end position="1100"/>
    </location>
</feature>
<feature type="compositionally biased region" description="Basic and acidic residues" evidence="8">
    <location>
        <begin position="1098"/>
        <end position="1111"/>
    </location>
</feature>
<dbReference type="Pfam" id="PF12874">
    <property type="entry name" value="zf-met"/>
    <property type="match status" value="2"/>
</dbReference>
<feature type="compositionally biased region" description="Polar residues" evidence="8">
    <location>
        <begin position="229"/>
        <end position="241"/>
    </location>
</feature>
<dbReference type="PANTHER" id="PTHR24376:SF235">
    <property type="entry name" value="C2H2-TYPE DOMAIN-CONTAINING PROTEIN"/>
    <property type="match status" value="1"/>
</dbReference>
<evidence type="ECO:0000256" key="2">
    <source>
        <dbReference type="ARBA" id="ARBA00022723"/>
    </source>
</evidence>
<feature type="domain" description="C2H2-type" evidence="9">
    <location>
        <begin position="935"/>
        <end position="953"/>
    </location>
</feature>
<dbReference type="Proteomes" id="UP001374579">
    <property type="component" value="Unassembled WGS sequence"/>
</dbReference>
<dbReference type="SMART" id="SM00355">
    <property type="entry name" value="ZnF_C2H2"/>
    <property type="match status" value="18"/>
</dbReference>
<dbReference type="PROSITE" id="PS50157">
    <property type="entry name" value="ZINC_FINGER_C2H2_2"/>
    <property type="match status" value="14"/>
</dbReference>
<dbReference type="PROSITE" id="PS00028">
    <property type="entry name" value="ZINC_FINGER_C2H2_1"/>
    <property type="match status" value="16"/>
</dbReference>
<feature type="domain" description="C2H2-type" evidence="9">
    <location>
        <begin position="958"/>
        <end position="986"/>
    </location>
</feature>
<evidence type="ECO:0000256" key="1">
    <source>
        <dbReference type="ARBA" id="ARBA00004123"/>
    </source>
</evidence>
<feature type="domain" description="C2H2-type" evidence="9">
    <location>
        <begin position="1044"/>
        <end position="1071"/>
    </location>
</feature>
<feature type="domain" description="C2H2-type" evidence="9">
    <location>
        <begin position="906"/>
        <end position="934"/>
    </location>
</feature>
<feature type="compositionally biased region" description="Polar residues" evidence="8">
    <location>
        <begin position="148"/>
        <end position="165"/>
    </location>
</feature>
<dbReference type="Gene3D" id="3.30.160.60">
    <property type="entry name" value="Classic Zinc Finger"/>
    <property type="match status" value="8"/>
</dbReference>
<feature type="domain" description="C2H2-type" evidence="9">
    <location>
        <begin position="987"/>
        <end position="1015"/>
    </location>
</feature>
<keyword evidence="4 7" id="KW-0863">Zinc-finger</keyword>
<feature type="region of interest" description="Disordered" evidence="8">
    <location>
        <begin position="1090"/>
        <end position="1111"/>
    </location>
</feature>
<keyword evidence="11" id="KW-1185">Reference proteome</keyword>
<dbReference type="Pfam" id="PF00096">
    <property type="entry name" value="zf-C2H2"/>
    <property type="match status" value="1"/>
</dbReference>
<name>A0AAN9B510_9CAEN</name>
<feature type="region of interest" description="Disordered" evidence="8">
    <location>
        <begin position="1"/>
        <end position="31"/>
    </location>
</feature>
<feature type="compositionally biased region" description="Polar residues" evidence="8">
    <location>
        <begin position="14"/>
        <end position="31"/>
    </location>
</feature>
<dbReference type="InterPro" id="IPR013087">
    <property type="entry name" value="Znf_C2H2_type"/>
</dbReference>
<keyword evidence="2" id="KW-0479">Metal-binding</keyword>
<dbReference type="PANTHER" id="PTHR24376">
    <property type="entry name" value="ZINC FINGER PROTEIN"/>
    <property type="match status" value="1"/>
</dbReference>
<proteinExistence type="predicted"/>
<feature type="region of interest" description="Disordered" evidence="8">
    <location>
        <begin position="148"/>
        <end position="312"/>
    </location>
</feature>
<feature type="domain" description="C2H2-type" evidence="9">
    <location>
        <begin position="518"/>
        <end position="541"/>
    </location>
</feature>
<dbReference type="GO" id="GO:0000978">
    <property type="term" value="F:RNA polymerase II cis-regulatory region sequence-specific DNA binding"/>
    <property type="evidence" value="ECO:0007669"/>
    <property type="project" value="TreeGrafter"/>
</dbReference>
<evidence type="ECO:0000256" key="8">
    <source>
        <dbReference type="SAM" id="MobiDB-lite"/>
    </source>
</evidence>
<evidence type="ECO:0000313" key="10">
    <source>
        <dbReference type="EMBL" id="KAK7099416.1"/>
    </source>
</evidence>
<dbReference type="InterPro" id="IPR036236">
    <property type="entry name" value="Znf_C2H2_sf"/>
</dbReference>
<feature type="compositionally biased region" description="Low complexity" evidence="8">
    <location>
        <begin position="274"/>
        <end position="290"/>
    </location>
</feature>
<feature type="compositionally biased region" description="Basic and acidic residues" evidence="8">
    <location>
        <begin position="340"/>
        <end position="362"/>
    </location>
</feature>
<protein>
    <recommendedName>
        <fullName evidence="9">C2H2-type domain-containing protein</fullName>
    </recommendedName>
</protein>
<dbReference type="GO" id="GO:0005634">
    <property type="term" value="C:nucleus"/>
    <property type="evidence" value="ECO:0007669"/>
    <property type="project" value="UniProtKB-SubCell"/>
</dbReference>
<dbReference type="GO" id="GO:0008270">
    <property type="term" value="F:zinc ion binding"/>
    <property type="evidence" value="ECO:0007669"/>
    <property type="project" value="UniProtKB-KW"/>
</dbReference>
<feature type="compositionally biased region" description="Low complexity" evidence="8">
    <location>
        <begin position="1"/>
        <end position="13"/>
    </location>
</feature>
<feature type="domain" description="C2H2-type" evidence="9">
    <location>
        <begin position="90"/>
        <end position="112"/>
    </location>
</feature>
<feature type="domain" description="C2H2-type" evidence="9">
    <location>
        <begin position="62"/>
        <end position="89"/>
    </location>
</feature>
<reference evidence="10 11" key="1">
    <citation type="submission" date="2024-02" db="EMBL/GenBank/DDBJ databases">
        <title>Chromosome-scale genome assembly of the rough periwinkle Littorina saxatilis.</title>
        <authorList>
            <person name="De Jode A."/>
            <person name="Faria R."/>
            <person name="Formenti G."/>
            <person name="Sims Y."/>
            <person name="Smith T.P."/>
            <person name="Tracey A."/>
            <person name="Wood J.M.D."/>
            <person name="Zagrodzka Z.B."/>
            <person name="Johannesson K."/>
            <person name="Butlin R.K."/>
            <person name="Leder E.H."/>
        </authorList>
    </citation>
    <scope>NUCLEOTIDE SEQUENCE [LARGE SCALE GENOMIC DNA]</scope>
    <source>
        <strain evidence="10">Snail1</strain>
        <tissue evidence="10">Muscle</tissue>
    </source>
</reference>
<feature type="domain" description="C2H2-type" evidence="9">
    <location>
        <begin position="1016"/>
        <end position="1043"/>
    </location>
</feature>
<keyword evidence="5" id="KW-0862">Zinc</keyword>
<feature type="region of interest" description="Disordered" evidence="8">
    <location>
        <begin position="465"/>
        <end position="493"/>
    </location>
</feature>
<feature type="domain" description="C2H2-type" evidence="9">
    <location>
        <begin position="653"/>
        <end position="676"/>
    </location>
</feature>
<keyword evidence="6" id="KW-0539">Nucleus</keyword>
<feature type="region of interest" description="Disordered" evidence="8">
    <location>
        <begin position="333"/>
        <end position="365"/>
    </location>
</feature>
<dbReference type="GO" id="GO:0001228">
    <property type="term" value="F:DNA-binding transcription activator activity, RNA polymerase II-specific"/>
    <property type="evidence" value="ECO:0007669"/>
    <property type="project" value="TreeGrafter"/>
</dbReference>
<evidence type="ECO:0000256" key="5">
    <source>
        <dbReference type="ARBA" id="ARBA00022833"/>
    </source>
</evidence>
<evidence type="ECO:0000313" key="11">
    <source>
        <dbReference type="Proteomes" id="UP001374579"/>
    </source>
</evidence>
<feature type="domain" description="C2H2-type" evidence="9">
    <location>
        <begin position="393"/>
        <end position="421"/>
    </location>
</feature>
<dbReference type="AlphaFoldDB" id="A0AAN9B510"/>
<feature type="compositionally biased region" description="Polar residues" evidence="8">
    <location>
        <begin position="291"/>
        <end position="305"/>
    </location>
</feature>
<sequence length="1111" mass="123547">MASSSSGRRQSQRTVAGTPSHEQPPASTVSLIPSHKHQHPFTTALLSQPTIRTLLTTEQNPYQCGICSVTFSVNMELVTHVRGHTLTKPYQCGYCKDSYSTNVNLVLHIEKHRKTMLLIHPPHRATHGAGTTGHQSFSIRQGVSLLSATTHQSPGPGISSATTHPSPGPGISVSATTHQSPGPGISVSATTHQSPGPGISVSATTHQSPGPGISVSATTHQSPGPGISVSATTHQSPQPGTSLLLFSVSNSVQGPEDRSKHSAMAADYERESSGGDAASSPASSVGPDSSNDAPTVKTSPHSDSYTAEEEVTVRKPGNSALCDCEEIIKLEPVSNQETEAADKPEAVESENHDEGPLEERQAEPTLAVDSILTNQQRKIQGKKCTTDTSDRPFLCDLCGAGFKAARYVSEHKRHVHNQRVKKKPIDVELGESLVHNETVKKKLIDSGLGESHDDESNPAALMADMPETPEAIPPPPGIESRTEENQASALQATGTTSTLTTVIYRANQGTTDGNAKPFGCDHCQARFKLRRYLSDHMRHVHGLRLLLPGQKIRAKRVPSGKTCDNKGESCDHVHCNVCNSTFRLLRYLRDHQRLKHNIWVQKPRPGYGKKSIVLNDAGDKKTGLPVSEDRETRVSINSCTGNDQNKKSLKEKYVCDLCGDSFTVRREFCTHKRRVHQVSGRSVPEMANALFHEDPGVFMTEADWMEPQRWQGLRDSLALTSPVNLTSDVEGNAYTPHAGDDLQGGEKTPLHTKSCECSFCGKLMFNQGKLRRHLEDIHSLRRPFRCKDCSLCFKTSHAFERHSAAVHPDEKPFLCQHCSARFETLPEMLAHVGSHHTRCHCAHCPAQFNNKELLSKHLFNSHTEIYNASIEVRSFSCPQCSHTCRDEQDLNAHISVQHKKRFRKSVGCPNCEAQFKSKSVLQTHLSRVHSVETTYQCDQCGKRYNMKHKLKKHWCQPRECPICQRKFSSQSTYNQHAKDMHTNRLSFTCELCGQTFARAINLTYHQNGKHFNRRPYTCDICHKGFTSHPGLYAHKIRHRGKKRYNCSHCDLKFYFKNNLERHALTHTDLKVHSCDICNRTYKSSTAMRYHMKNTHQYKPPDRRKGKTRLDA</sequence>
<organism evidence="10 11">
    <name type="scientific">Littorina saxatilis</name>
    <dbReference type="NCBI Taxonomy" id="31220"/>
    <lineage>
        <taxon>Eukaryota</taxon>
        <taxon>Metazoa</taxon>
        <taxon>Spiralia</taxon>
        <taxon>Lophotrochozoa</taxon>
        <taxon>Mollusca</taxon>
        <taxon>Gastropoda</taxon>
        <taxon>Caenogastropoda</taxon>
        <taxon>Littorinimorpha</taxon>
        <taxon>Littorinoidea</taxon>
        <taxon>Littorinidae</taxon>
        <taxon>Littorina</taxon>
    </lineage>
</organism>
<keyword evidence="3" id="KW-0677">Repeat</keyword>
<evidence type="ECO:0000256" key="7">
    <source>
        <dbReference type="PROSITE-ProRule" id="PRU00042"/>
    </source>
</evidence>
<feature type="domain" description="C2H2-type" evidence="9">
    <location>
        <begin position="755"/>
        <end position="783"/>
    </location>
</feature>
<dbReference type="EMBL" id="JBAMIC010000012">
    <property type="protein sequence ID" value="KAK7099416.1"/>
    <property type="molecule type" value="Genomic_DNA"/>
</dbReference>
<comment type="caution">
    <text evidence="10">The sequence shown here is derived from an EMBL/GenBank/DDBJ whole genome shotgun (WGS) entry which is preliminary data.</text>
</comment>
<evidence type="ECO:0000256" key="3">
    <source>
        <dbReference type="ARBA" id="ARBA00022737"/>
    </source>
</evidence>
<gene>
    <name evidence="10" type="ORF">V1264_003558</name>
</gene>
<evidence type="ECO:0000259" key="9">
    <source>
        <dbReference type="PROSITE" id="PS50157"/>
    </source>
</evidence>
<comment type="subcellular location">
    <subcellularLocation>
        <location evidence="1">Nucleus</location>
    </subcellularLocation>
</comment>
<evidence type="ECO:0000256" key="4">
    <source>
        <dbReference type="ARBA" id="ARBA00022771"/>
    </source>
</evidence>
<feature type="domain" description="C2H2-type" evidence="9">
    <location>
        <begin position="784"/>
        <end position="812"/>
    </location>
</feature>